<accession>A0A642V7B1</accession>
<sequence>DYASFYNQPGGGRPPAKGRVTDTPNPPLHSQPPNASVGTGAPINSDPENAHSNPEVSENGKSAEDTRSDNPNTIDNNNPNSEYGGEGMLANARNEELARSHPPLIDKEDRQNNLFSARPKHPNPVESPKRNYQNTLPAGNVWKNGKGAEALRKPTKPKTAISTGPKHVYRSFKKSLDIIFETHHLDTSTLEKRIEIMEQIGIALAEKNPSLSGDDALCTASYGDIAAFIPPDGLSKKDIGTFLVNPDFIGPRFFSPPEELQNLFAQIGEVIEYELAGLVKKMGATSRIVGEDKLRVKVAGSQKAAMAVPSAPGQPKPLTTKQLGIVCDPKYHKVVCYYCNLAHHRDDQDTTALPTEGGDEALGKYGKYFQAKLAQAKARKNPSESHTTESTTTTKAATEETLFTTPPQSRQILPAGSKRTKAVASNIGGSYKHPKERYELPSPTTRLKEKDTTSSTPDQGKEKDTTSNTSKQEKKKDTTSSTTRHGRSTAHLDKDFSSLRRPIPGRPTPNASPRKGRVPVAPPPPNFVAAGVAPKGKDERGFKQHIPTPEELTALEKECPTDIPKGDQTLPAVDQPEDSLTLHMDRLAASSEEVPNTTPSGTNSPTASQSTVADSQQQEPNYHGTVVDYPGNKAGYEDTEVDSSETKPKEAAPEQSFRESGPTTGSKSLIGGGAVFSRDGRTAILWKTQGTSLSAEVEDLTPTILRHRITDIKISVDGKPIRLTVIYAPVSSAQRPVNHGADTPDPTSDGQFYQTLMEILGPSNDELTVAGTIPWAIGGTGTVFWAQCLIKTNIQQKINQLRYLLNKFMAGLSMVDTYRAFYPKKAPWRSGNGDSNLLNHAYHLKQQPTKQIQCLYAFNRSPKSSESEDKRFQKPIKGNHLHKALLKLQRNKTPGPDGLSVEFYKLFWNRLKGPLENAVARSRHAGQFSPSQTLSQIHLLWKKNEKDEIKNYRPISLMNVDMKIITLAINRRLRGLLNQMIHPNQTGFIPNRLMNTNITDIQVVTSQTIKEEKGFMASLDFEKAYDRVDRHYLAKVLRAFGYSQDSCALILHTLTGSKAQVVINNLRENHSRWKLGITSKPPQNQGYVRRIRQVSPVRNHFANADWVDLRRGSFKLLGAILGQEMIVFDSMVGEMVIGKARRRAQHLLIYDLPLAAQTWVINTYVFSKILYFDPYRPLEDDEIKHVMEIAYQKIRGRRINNIPYIMVIIISYHNLLPIIL</sequence>
<feature type="non-terminal residue" evidence="3">
    <location>
        <position position="1"/>
    </location>
</feature>
<feature type="compositionally biased region" description="Polar residues" evidence="1">
    <location>
        <begin position="46"/>
        <end position="60"/>
    </location>
</feature>
<dbReference type="PANTHER" id="PTHR19446">
    <property type="entry name" value="REVERSE TRANSCRIPTASES"/>
    <property type="match status" value="1"/>
</dbReference>
<dbReference type="CDD" id="cd01650">
    <property type="entry name" value="RT_nLTR_like"/>
    <property type="match status" value="1"/>
</dbReference>
<dbReference type="AlphaFoldDB" id="A0A642V7B1"/>
<dbReference type="VEuPathDB" id="FungiDB:TRICI_002317"/>
<dbReference type="InterPro" id="IPR043502">
    <property type="entry name" value="DNA/RNA_pol_sf"/>
</dbReference>
<dbReference type="Pfam" id="PF00078">
    <property type="entry name" value="RVT_1"/>
    <property type="match status" value="1"/>
</dbReference>
<feature type="compositionally biased region" description="Polar residues" evidence="1">
    <location>
        <begin position="607"/>
        <end position="620"/>
    </location>
</feature>
<feature type="domain" description="Reverse transcriptase" evidence="2">
    <location>
        <begin position="945"/>
        <end position="1061"/>
    </location>
</feature>
<protein>
    <recommendedName>
        <fullName evidence="2">Reverse transcriptase domain-containing protein</fullName>
    </recommendedName>
</protein>
<keyword evidence="4" id="KW-1185">Reference proteome</keyword>
<dbReference type="OrthoDB" id="4096848at2759"/>
<gene>
    <name evidence="3" type="ORF">TRICI_002317</name>
</gene>
<feature type="region of interest" description="Disordered" evidence="1">
    <location>
        <begin position="1"/>
        <end position="87"/>
    </location>
</feature>
<feature type="region of interest" description="Disordered" evidence="1">
    <location>
        <begin position="376"/>
        <end position="574"/>
    </location>
</feature>
<feature type="compositionally biased region" description="Low complexity" evidence="1">
    <location>
        <begin position="595"/>
        <end position="606"/>
    </location>
</feature>
<proteinExistence type="predicted"/>
<name>A0A642V7B1_9ASCO</name>
<evidence type="ECO:0000259" key="2">
    <source>
        <dbReference type="Pfam" id="PF00078"/>
    </source>
</evidence>
<dbReference type="SUPFAM" id="SSF56672">
    <property type="entry name" value="DNA/RNA polymerases"/>
    <property type="match status" value="1"/>
</dbReference>
<evidence type="ECO:0000313" key="3">
    <source>
        <dbReference type="EMBL" id="KAA8915533.1"/>
    </source>
</evidence>
<dbReference type="InterPro" id="IPR000477">
    <property type="entry name" value="RT_dom"/>
</dbReference>
<evidence type="ECO:0000256" key="1">
    <source>
        <dbReference type="SAM" id="MobiDB-lite"/>
    </source>
</evidence>
<dbReference type="Proteomes" id="UP000761534">
    <property type="component" value="Unassembled WGS sequence"/>
</dbReference>
<feature type="compositionally biased region" description="Low complexity" evidence="1">
    <location>
        <begin position="388"/>
        <end position="405"/>
    </location>
</feature>
<feature type="compositionally biased region" description="Low complexity" evidence="1">
    <location>
        <begin position="69"/>
        <end position="80"/>
    </location>
</feature>
<feature type="region of interest" description="Disordered" evidence="1">
    <location>
        <begin position="590"/>
        <end position="673"/>
    </location>
</feature>
<organism evidence="3 4">
    <name type="scientific">Trichomonascus ciferrii</name>
    <dbReference type="NCBI Taxonomy" id="44093"/>
    <lineage>
        <taxon>Eukaryota</taxon>
        <taxon>Fungi</taxon>
        <taxon>Dikarya</taxon>
        <taxon>Ascomycota</taxon>
        <taxon>Saccharomycotina</taxon>
        <taxon>Dipodascomycetes</taxon>
        <taxon>Dipodascales</taxon>
        <taxon>Trichomonascaceae</taxon>
        <taxon>Trichomonascus</taxon>
        <taxon>Trichomonascus ciferrii complex</taxon>
    </lineage>
</organism>
<reference evidence="3" key="1">
    <citation type="journal article" date="2019" name="G3 (Bethesda)">
        <title>Genome Assemblies of Two Rare Opportunistic Yeast Pathogens: Diutina rugosa (syn. Candida rugosa) and Trichomonascus ciferrii (syn. Candida ciferrii).</title>
        <authorList>
            <person name="Mixao V."/>
            <person name="Saus E."/>
            <person name="Hansen A.P."/>
            <person name="Lass-Florl C."/>
            <person name="Gabaldon T."/>
        </authorList>
    </citation>
    <scope>NUCLEOTIDE SEQUENCE</scope>
    <source>
        <strain evidence="3">CBS 4856</strain>
    </source>
</reference>
<dbReference type="EMBL" id="SWFS01000159">
    <property type="protein sequence ID" value="KAA8915533.1"/>
    <property type="molecule type" value="Genomic_DNA"/>
</dbReference>
<feature type="region of interest" description="Disordered" evidence="1">
    <location>
        <begin position="114"/>
        <end position="143"/>
    </location>
</feature>
<feature type="compositionally biased region" description="Basic and acidic residues" evidence="1">
    <location>
        <begin position="459"/>
        <end position="478"/>
    </location>
</feature>
<comment type="caution">
    <text evidence="3">The sequence shown here is derived from an EMBL/GenBank/DDBJ whole genome shotgun (WGS) entry which is preliminary data.</text>
</comment>
<evidence type="ECO:0000313" key="4">
    <source>
        <dbReference type="Proteomes" id="UP000761534"/>
    </source>
</evidence>